<feature type="domain" description="DUF7768" evidence="1">
    <location>
        <begin position="8"/>
        <end position="117"/>
    </location>
</feature>
<dbReference type="InterPro" id="IPR056670">
    <property type="entry name" value="DUF7768"/>
</dbReference>
<evidence type="ECO:0000313" key="2">
    <source>
        <dbReference type="EMBL" id="OGD25073.1"/>
    </source>
</evidence>
<sequence length="135" mass="15535">MENKTPKVFICIRLRPKINDKSKAIAEFMENIKRARIAARYAVLNGYDPEATTIYFTQFLDDSMIKERELGMKIGQSRLISCDKLWVVLDLDEGEMPSSEMSSDMATALENGIPIEYKDLSKIKTWVENYNKTSK</sequence>
<evidence type="ECO:0000313" key="3">
    <source>
        <dbReference type="Proteomes" id="UP000176431"/>
    </source>
</evidence>
<proteinExistence type="predicted"/>
<dbReference type="Pfam" id="PF24963">
    <property type="entry name" value="DUF7768"/>
    <property type="match status" value="1"/>
</dbReference>
<evidence type="ECO:0000259" key="1">
    <source>
        <dbReference type="Pfam" id="PF24963"/>
    </source>
</evidence>
<name>A0A1F5B377_9BACT</name>
<dbReference type="Proteomes" id="UP000176431">
    <property type="component" value="Unassembled WGS sequence"/>
</dbReference>
<comment type="caution">
    <text evidence="2">The sequence shown here is derived from an EMBL/GenBank/DDBJ whole genome shotgun (WGS) entry which is preliminary data.</text>
</comment>
<accession>A0A1F5B377</accession>
<reference evidence="2 3" key="1">
    <citation type="journal article" date="2016" name="Nat. Commun.">
        <title>Thousands of microbial genomes shed light on interconnected biogeochemical processes in an aquifer system.</title>
        <authorList>
            <person name="Anantharaman K."/>
            <person name="Brown C.T."/>
            <person name="Hug L.A."/>
            <person name="Sharon I."/>
            <person name="Castelle C.J."/>
            <person name="Probst A.J."/>
            <person name="Thomas B.C."/>
            <person name="Singh A."/>
            <person name="Wilkins M.J."/>
            <person name="Karaoz U."/>
            <person name="Brodie E.L."/>
            <person name="Williams K.H."/>
            <person name="Hubbard S.S."/>
            <person name="Banfield J.F."/>
        </authorList>
    </citation>
    <scope>NUCLEOTIDE SEQUENCE [LARGE SCALE GENOMIC DNA]</scope>
</reference>
<protein>
    <recommendedName>
        <fullName evidence="1">DUF7768 domain-containing protein</fullName>
    </recommendedName>
</protein>
<dbReference type="EMBL" id="MEYK01000024">
    <property type="protein sequence ID" value="OGD25073.1"/>
    <property type="molecule type" value="Genomic_DNA"/>
</dbReference>
<gene>
    <name evidence="2" type="ORF">A2819_01780</name>
</gene>
<dbReference type="AlphaFoldDB" id="A0A1F5B377"/>
<organism evidence="2 3">
    <name type="scientific">Candidatus Azambacteria bacterium RIFCSPHIGHO2_01_FULL_40_24</name>
    <dbReference type="NCBI Taxonomy" id="1797301"/>
    <lineage>
        <taxon>Bacteria</taxon>
        <taxon>Candidatus Azamiibacteriota</taxon>
    </lineage>
</organism>